<evidence type="ECO:0000313" key="3">
    <source>
        <dbReference type="Proteomes" id="UP000262699"/>
    </source>
</evidence>
<dbReference type="AlphaFoldDB" id="A0A3D0W9Q1"/>
<dbReference type="EMBL" id="DOYJ01000132">
    <property type="protein sequence ID" value="HCB75451.1"/>
    <property type="molecule type" value="Genomic_DNA"/>
</dbReference>
<evidence type="ECO:0000313" key="2">
    <source>
        <dbReference type="EMBL" id="HCB75451.1"/>
    </source>
</evidence>
<gene>
    <name evidence="2" type="ORF">DEP91_04645</name>
</gene>
<comment type="caution">
    <text evidence="2">The sequence shown here is derived from an EMBL/GenBank/DDBJ whole genome shotgun (WGS) entry which is preliminary data.</text>
</comment>
<reference evidence="2 3" key="1">
    <citation type="journal article" date="2018" name="Nat. Biotechnol.">
        <title>A standardized bacterial taxonomy based on genome phylogeny substantially revises the tree of life.</title>
        <authorList>
            <person name="Parks D.H."/>
            <person name="Chuvochina M."/>
            <person name="Waite D.W."/>
            <person name="Rinke C."/>
            <person name="Skarshewski A."/>
            <person name="Chaumeil P.A."/>
            <person name="Hugenholtz P."/>
        </authorList>
    </citation>
    <scope>NUCLEOTIDE SEQUENCE [LARGE SCALE GENOMIC DNA]</scope>
    <source>
        <strain evidence="2">UBA9015</strain>
    </source>
</reference>
<protein>
    <recommendedName>
        <fullName evidence="4">DUF885 domain-containing protein</fullName>
    </recommendedName>
</protein>
<keyword evidence="1" id="KW-0732">Signal</keyword>
<accession>A0A3D0W9Q1</accession>
<evidence type="ECO:0008006" key="4">
    <source>
        <dbReference type="Google" id="ProtNLM"/>
    </source>
</evidence>
<proteinExistence type="predicted"/>
<name>A0A3D0W9Q1_9SPHN</name>
<organism evidence="2 3">
    <name type="scientific">Sphingomonas bacterium</name>
    <dbReference type="NCBI Taxonomy" id="1895847"/>
    <lineage>
        <taxon>Bacteria</taxon>
        <taxon>Pseudomonadati</taxon>
        <taxon>Pseudomonadota</taxon>
        <taxon>Alphaproteobacteria</taxon>
        <taxon>Sphingomonadales</taxon>
        <taxon>Sphingomonadaceae</taxon>
        <taxon>Sphingomonas</taxon>
    </lineage>
</organism>
<feature type="signal peptide" evidence="1">
    <location>
        <begin position="1"/>
        <end position="23"/>
    </location>
</feature>
<feature type="chain" id="PRO_5017675172" description="DUF885 domain-containing protein" evidence="1">
    <location>
        <begin position="24"/>
        <end position="114"/>
    </location>
</feature>
<dbReference type="Proteomes" id="UP000262699">
    <property type="component" value="Unassembled WGS sequence"/>
</dbReference>
<evidence type="ECO:0000256" key="1">
    <source>
        <dbReference type="SAM" id="SignalP"/>
    </source>
</evidence>
<sequence>MFKPIFTAAAALAAITTAPAAFAGDKYEGVFDDSNSHYLDYKTDLSEARRELKNDLEGASTPADRAEVIAEFEREVADAESDFIKEMAEDGVVLRRGTVTVEPEIAALVAVPRY</sequence>